<dbReference type="NCBIfam" id="TIGR01741">
    <property type="entry name" value="staph_tand_hypo"/>
    <property type="match status" value="1"/>
</dbReference>
<protein>
    <submittedName>
        <fullName evidence="1">Antitoxin YezG family protein</fullName>
    </submittedName>
</protein>
<sequence length="162" mass="19705">MDHAKLDRMYQTIAQTVIEMIPEEWMKVYLYGEVMEGVQRTFFYYFPKASKEPVYFLDIIELFEVNEEEFEQLREQLNDHLKSLWKEFKQSGHEPWSTFMIVFDHTGKFNAEYGYKDLSDPATDFFERRLIWEYKYLGLIPKDDFARRILEEYLKDTEGKSD</sequence>
<dbReference type="EMBL" id="JAFHAP010000007">
    <property type="protein sequence ID" value="MBN2909202.1"/>
    <property type="molecule type" value="Genomic_DNA"/>
</dbReference>
<dbReference type="Proteomes" id="UP001177120">
    <property type="component" value="Unassembled WGS sequence"/>
</dbReference>
<keyword evidence="2" id="KW-1185">Reference proteome</keyword>
<organism evidence="1 2">
    <name type="scientific">Polycladomyces zharkentensis</name>
    <dbReference type="NCBI Taxonomy" id="2807616"/>
    <lineage>
        <taxon>Bacteria</taxon>
        <taxon>Bacillati</taxon>
        <taxon>Bacillota</taxon>
        <taxon>Bacilli</taxon>
        <taxon>Bacillales</taxon>
        <taxon>Thermoactinomycetaceae</taxon>
        <taxon>Polycladomyces</taxon>
    </lineage>
</organism>
<dbReference type="SUPFAM" id="SSF160424">
    <property type="entry name" value="BH3703-like"/>
    <property type="match status" value="1"/>
</dbReference>
<accession>A0ABS2WI26</accession>
<name>A0ABS2WI26_9BACL</name>
<evidence type="ECO:0000313" key="2">
    <source>
        <dbReference type="Proteomes" id="UP001177120"/>
    </source>
</evidence>
<evidence type="ECO:0000313" key="1">
    <source>
        <dbReference type="EMBL" id="MBN2909202.1"/>
    </source>
</evidence>
<proteinExistence type="predicted"/>
<dbReference type="RefSeq" id="WP_205494005.1">
    <property type="nucleotide sequence ID" value="NZ_JAFHAP010000007.1"/>
</dbReference>
<dbReference type="InterPro" id="IPR006728">
    <property type="entry name" value="YezG-like"/>
</dbReference>
<gene>
    <name evidence="1" type="ORF">JQC72_06655</name>
</gene>
<reference evidence="1" key="1">
    <citation type="journal article" date="2024" name="Int. J. Syst. Evol. Microbiol.">
        <title>Polycladomyces zharkentensis sp. nov., a novel thermophilic cellulose- and starch-degrading member of the Bacillota from a geothermal aquifer in Kazakhstan.</title>
        <authorList>
            <person name="Mashzhan A."/>
            <person name="Kistaubayeva A."/>
            <person name="Javier-Lopez R."/>
            <person name="Bissenova U."/>
            <person name="Bissenbay A."/>
            <person name="Birkeland N.K."/>
        </authorList>
    </citation>
    <scope>NUCLEOTIDE SEQUENCE</scope>
    <source>
        <strain evidence="1">ZKZ2T</strain>
    </source>
</reference>
<comment type="caution">
    <text evidence="1">The sequence shown here is derived from an EMBL/GenBank/DDBJ whole genome shotgun (WGS) entry which is preliminary data.</text>
</comment>
<dbReference type="InterPro" id="IPR036170">
    <property type="entry name" value="YezG-like_sf"/>
</dbReference>
<dbReference type="Pfam" id="PF04634">
    <property type="entry name" value="YezG-like"/>
    <property type="match status" value="1"/>
</dbReference>
<dbReference type="Gene3D" id="3.30.500.20">
    <property type="entry name" value="BH3703-like domains"/>
    <property type="match status" value="1"/>
</dbReference>